<proteinExistence type="predicted"/>
<protein>
    <submittedName>
        <fullName evidence="1">Uncharacterized protein</fullName>
    </submittedName>
</protein>
<sequence length="103" mass="11233">MADRFHLDEILYAQDGVISRRQALDCGLTVGQVRTRLRRGEWVSVVRGVSDAHRSALAAAGLGDPGSGPIHIAVDCRAHIPNLERVVRNSMRSRSSPTWSASD</sequence>
<reference evidence="2" key="1">
    <citation type="submission" date="2019-06" db="EMBL/GenBank/DDBJ databases">
        <title>Gordonia isolated from sludge of a wastewater treatment plant.</title>
        <authorList>
            <person name="Tamura T."/>
            <person name="Aoyama K."/>
            <person name="Kang Y."/>
            <person name="Saito S."/>
            <person name="Akiyama N."/>
            <person name="Yazawa K."/>
            <person name="Gonoi T."/>
            <person name="Mikami Y."/>
        </authorList>
    </citation>
    <scope>NUCLEOTIDE SEQUENCE [LARGE SCALE GENOMIC DNA]</scope>
    <source>
        <strain evidence="2">NBRC 107697</strain>
    </source>
</reference>
<comment type="caution">
    <text evidence="1">The sequence shown here is derived from an EMBL/GenBank/DDBJ whole genome shotgun (WGS) entry which is preliminary data.</text>
</comment>
<gene>
    <name evidence="1" type="ORF">nbrc107697_20810</name>
</gene>
<accession>A0A7I9UYN7</accession>
<evidence type="ECO:0000313" key="2">
    <source>
        <dbReference type="Proteomes" id="UP000444980"/>
    </source>
</evidence>
<name>A0A7I9UYN7_9ACTN</name>
<dbReference type="AlphaFoldDB" id="A0A7I9UYN7"/>
<dbReference type="Proteomes" id="UP000444980">
    <property type="component" value="Unassembled WGS sequence"/>
</dbReference>
<organism evidence="1 2">
    <name type="scientific">Gordonia crocea</name>
    <dbReference type="NCBI Taxonomy" id="589162"/>
    <lineage>
        <taxon>Bacteria</taxon>
        <taxon>Bacillati</taxon>
        <taxon>Actinomycetota</taxon>
        <taxon>Actinomycetes</taxon>
        <taxon>Mycobacteriales</taxon>
        <taxon>Gordoniaceae</taxon>
        <taxon>Gordonia</taxon>
    </lineage>
</organism>
<dbReference type="EMBL" id="BJOU01000001">
    <property type="protein sequence ID" value="GED98042.1"/>
    <property type="molecule type" value="Genomic_DNA"/>
</dbReference>
<dbReference type="RefSeq" id="WP_308470343.1">
    <property type="nucleotide sequence ID" value="NZ_BJOU01000001.1"/>
</dbReference>
<evidence type="ECO:0000313" key="1">
    <source>
        <dbReference type="EMBL" id="GED98042.1"/>
    </source>
</evidence>
<keyword evidence="2" id="KW-1185">Reference proteome</keyword>